<dbReference type="AlphaFoldDB" id="A0AAW1LVU3"/>
<dbReference type="EMBL" id="JASPKY010000089">
    <property type="protein sequence ID" value="KAK9738178.1"/>
    <property type="molecule type" value="Genomic_DNA"/>
</dbReference>
<dbReference type="PANTHER" id="PTHR11571">
    <property type="entry name" value="GLUTATHIONE S-TRANSFERASE"/>
    <property type="match status" value="1"/>
</dbReference>
<name>A0AAW1LVU3_POPJA</name>
<dbReference type="CDD" id="cd03039">
    <property type="entry name" value="GST_N_Sigma_like"/>
    <property type="match status" value="1"/>
</dbReference>
<dbReference type="InterPro" id="IPR040079">
    <property type="entry name" value="Glutathione_S-Trfase"/>
</dbReference>
<dbReference type="GO" id="GO:0004364">
    <property type="term" value="F:glutathione transferase activity"/>
    <property type="evidence" value="ECO:0007669"/>
    <property type="project" value="UniProtKB-EC"/>
</dbReference>
<evidence type="ECO:0000259" key="6">
    <source>
        <dbReference type="PROSITE" id="PS50404"/>
    </source>
</evidence>
<comment type="similarity">
    <text evidence="4">Belongs to the GST superfamily. Sigma family.</text>
</comment>
<dbReference type="PROSITE" id="PS50405">
    <property type="entry name" value="GST_CTER"/>
    <property type="match status" value="1"/>
</dbReference>
<dbReference type="Gene3D" id="3.40.30.10">
    <property type="entry name" value="Glutaredoxin"/>
    <property type="match status" value="1"/>
</dbReference>
<feature type="domain" description="GST N-terminal" evidence="6">
    <location>
        <begin position="1"/>
        <end position="78"/>
    </location>
</feature>
<proteinExistence type="inferred from homology"/>
<evidence type="ECO:0000256" key="5">
    <source>
        <dbReference type="ARBA" id="ARBA00047960"/>
    </source>
</evidence>
<dbReference type="SFLD" id="SFLDS00019">
    <property type="entry name" value="Glutathione_Transferase_(cytos"/>
    <property type="match status" value="1"/>
</dbReference>
<evidence type="ECO:0000256" key="3">
    <source>
        <dbReference type="ARBA" id="ARBA00022679"/>
    </source>
</evidence>
<dbReference type="EC" id="2.5.1.18" evidence="2"/>
<dbReference type="InterPro" id="IPR050213">
    <property type="entry name" value="GST_superfamily"/>
</dbReference>
<gene>
    <name evidence="8" type="ORF">QE152_g10098</name>
</gene>
<dbReference type="FunFam" id="3.40.30.10:FF:000035">
    <property type="entry name" value="hematopoietic prostaglandin D synthase"/>
    <property type="match status" value="1"/>
</dbReference>
<comment type="subunit">
    <text evidence="1">Homodimer.</text>
</comment>
<keyword evidence="3" id="KW-0808">Transferase</keyword>
<dbReference type="SUPFAM" id="SSF52833">
    <property type="entry name" value="Thioredoxin-like"/>
    <property type="match status" value="1"/>
</dbReference>
<evidence type="ECO:0000259" key="7">
    <source>
        <dbReference type="PROSITE" id="PS50405"/>
    </source>
</evidence>
<dbReference type="FunFam" id="1.20.1050.10:FF:000030">
    <property type="entry name" value="Glutathione S-transferase S1"/>
    <property type="match status" value="1"/>
</dbReference>
<dbReference type="InterPro" id="IPR010987">
    <property type="entry name" value="Glutathione-S-Trfase_C-like"/>
</dbReference>
<sequence length="203" mass="23888">MTTKYTYFDFRGLGESIRYLLRYAGIDFEDIRITFEEWPKLKPTTPFGQMPLYEEKGKTINQSLAIARYIAKKANLVGRNEWEDLEIDAIVDTINDIRQKVTENYFESNAEYKEYIKRGPLFKETLPYYFDRLEKIAKENLGYMAIGRLTWADFYFAAVASALTHFSGTDLLKDRPYLQTVKNRVESLPPIKKWIEVRPTSDF</sequence>
<accession>A0AAW1LVU3</accession>
<evidence type="ECO:0000313" key="9">
    <source>
        <dbReference type="Proteomes" id="UP001458880"/>
    </source>
</evidence>
<dbReference type="SFLD" id="SFLDG00363">
    <property type="entry name" value="AMPS_(cytGST):_Alpha-__Mu-__Pi"/>
    <property type="match status" value="1"/>
</dbReference>
<dbReference type="CDD" id="cd03192">
    <property type="entry name" value="GST_C_Sigma_like"/>
    <property type="match status" value="1"/>
</dbReference>
<organism evidence="8 9">
    <name type="scientific">Popillia japonica</name>
    <name type="common">Japanese beetle</name>
    <dbReference type="NCBI Taxonomy" id="7064"/>
    <lineage>
        <taxon>Eukaryota</taxon>
        <taxon>Metazoa</taxon>
        <taxon>Ecdysozoa</taxon>
        <taxon>Arthropoda</taxon>
        <taxon>Hexapoda</taxon>
        <taxon>Insecta</taxon>
        <taxon>Pterygota</taxon>
        <taxon>Neoptera</taxon>
        <taxon>Endopterygota</taxon>
        <taxon>Coleoptera</taxon>
        <taxon>Polyphaga</taxon>
        <taxon>Scarabaeiformia</taxon>
        <taxon>Scarabaeidae</taxon>
        <taxon>Rutelinae</taxon>
        <taxon>Popillia</taxon>
    </lineage>
</organism>
<dbReference type="PROSITE" id="PS50404">
    <property type="entry name" value="GST_NTER"/>
    <property type="match status" value="1"/>
</dbReference>
<evidence type="ECO:0000313" key="8">
    <source>
        <dbReference type="EMBL" id="KAK9738178.1"/>
    </source>
</evidence>
<dbReference type="Pfam" id="PF02798">
    <property type="entry name" value="GST_N"/>
    <property type="match status" value="1"/>
</dbReference>
<dbReference type="InterPro" id="IPR036249">
    <property type="entry name" value="Thioredoxin-like_sf"/>
</dbReference>
<dbReference type="GO" id="GO:0004602">
    <property type="term" value="F:glutathione peroxidase activity"/>
    <property type="evidence" value="ECO:0007669"/>
    <property type="project" value="UniProtKB-ARBA"/>
</dbReference>
<reference evidence="8 9" key="1">
    <citation type="journal article" date="2024" name="BMC Genomics">
        <title>De novo assembly and annotation of Popillia japonica's genome with initial clues to its potential as an invasive pest.</title>
        <authorList>
            <person name="Cucini C."/>
            <person name="Boschi S."/>
            <person name="Funari R."/>
            <person name="Cardaioli E."/>
            <person name="Iannotti N."/>
            <person name="Marturano G."/>
            <person name="Paoli F."/>
            <person name="Bruttini M."/>
            <person name="Carapelli A."/>
            <person name="Frati F."/>
            <person name="Nardi F."/>
        </authorList>
    </citation>
    <scope>NUCLEOTIDE SEQUENCE [LARGE SCALE GENOMIC DNA]</scope>
    <source>
        <strain evidence="8">DMR45628</strain>
    </source>
</reference>
<dbReference type="SUPFAM" id="SSF47616">
    <property type="entry name" value="GST C-terminal domain-like"/>
    <property type="match status" value="1"/>
</dbReference>
<comment type="catalytic activity">
    <reaction evidence="5">
        <text>RX + glutathione = an S-substituted glutathione + a halide anion + H(+)</text>
        <dbReference type="Rhea" id="RHEA:16437"/>
        <dbReference type="ChEBI" id="CHEBI:15378"/>
        <dbReference type="ChEBI" id="CHEBI:16042"/>
        <dbReference type="ChEBI" id="CHEBI:17792"/>
        <dbReference type="ChEBI" id="CHEBI:57925"/>
        <dbReference type="ChEBI" id="CHEBI:90779"/>
        <dbReference type="EC" id="2.5.1.18"/>
    </reaction>
</comment>
<dbReference type="Gene3D" id="1.20.1050.10">
    <property type="match status" value="1"/>
</dbReference>
<dbReference type="InterPro" id="IPR004046">
    <property type="entry name" value="GST_C"/>
</dbReference>
<protein>
    <recommendedName>
        <fullName evidence="2">glutathione transferase</fullName>
        <ecNumber evidence="2">2.5.1.18</ecNumber>
    </recommendedName>
</protein>
<evidence type="ECO:0000256" key="2">
    <source>
        <dbReference type="ARBA" id="ARBA00012452"/>
    </source>
</evidence>
<dbReference type="Proteomes" id="UP001458880">
    <property type="component" value="Unassembled WGS sequence"/>
</dbReference>
<comment type="caution">
    <text evidence="8">The sequence shown here is derived from an EMBL/GenBank/DDBJ whole genome shotgun (WGS) entry which is preliminary data.</text>
</comment>
<dbReference type="SFLD" id="SFLDG01205">
    <property type="entry name" value="AMPS.1"/>
    <property type="match status" value="1"/>
</dbReference>
<evidence type="ECO:0000256" key="1">
    <source>
        <dbReference type="ARBA" id="ARBA00011738"/>
    </source>
</evidence>
<dbReference type="InterPro" id="IPR004045">
    <property type="entry name" value="Glutathione_S-Trfase_N"/>
</dbReference>
<keyword evidence="9" id="KW-1185">Reference proteome</keyword>
<dbReference type="PANTHER" id="PTHR11571:SF224">
    <property type="entry name" value="HEMATOPOIETIC PROSTAGLANDIN D SYNTHASE"/>
    <property type="match status" value="1"/>
</dbReference>
<dbReference type="GO" id="GO:0006749">
    <property type="term" value="P:glutathione metabolic process"/>
    <property type="evidence" value="ECO:0007669"/>
    <property type="project" value="TreeGrafter"/>
</dbReference>
<dbReference type="Pfam" id="PF14497">
    <property type="entry name" value="GST_C_3"/>
    <property type="match status" value="1"/>
</dbReference>
<dbReference type="InterPro" id="IPR036282">
    <property type="entry name" value="Glutathione-S-Trfase_C_sf"/>
</dbReference>
<evidence type="ECO:0000256" key="4">
    <source>
        <dbReference type="ARBA" id="ARBA00038317"/>
    </source>
</evidence>
<feature type="domain" description="GST C-terminal" evidence="7">
    <location>
        <begin position="80"/>
        <end position="203"/>
    </location>
</feature>